<evidence type="ECO:0000313" key="12">
    <source>
        <dbReference type="Proteomes" id="UP000481153"/>
    </source>
</evidence>
<keyword evidence="7" id="KW-0812">Transmembrane</keyword>
<keyword evidence="12" id="KW-1185">Reference proteome</keyword>
<reference evidence="11 12" key="1">
    <citation type="submission" date="2019-07" db="EMBL/GenBank/DDBJ databases">
        <title>Genomics analysis of Aphanomyces spp. identifies a new class of oomycete effector associated with host adaptation.</title>
        <authorList>
            <person name="Gaulin E."/>
        </authorList>
    </citation>
    <scope>NUCLEOTIDE SEQUENCE [LARGE SCALE GENOMIC DNA]</scope>
    <source>
        <strain evidence="11 12">ATCC 201684</strain>
    </source>
</reference>
<evidence type="ECO:0000313" key="11">
    <source>
        <dbReference type="EMBL" id="KAF0740465.1"/>
    </source>
</evidence>
<evidence type="ECO:0000256" key="5">
    <source>
        <dbReference type="PROSITE-ProRule" id="PRU00221"/>
    </source>
</evidence>
<dbReference type="SUPFAM" id="SSF82171">
    <property type="entry name" value="DPP6 N-terminal domain-like"/>
    <property type="match status" value="1"/>
</dbReference>
<dbReference type="PROSITE" id="PS50082">
    <property type="entry name" value="WD_REPEATS_2"/>
    <property type="match status" value="2"/>
</dbReference>
<dbReference type="InterPro" id="IPR015943">
    <property type="entry name" value="WD40/YVTN_repeat-like_dom_sf"/>
</dbReference>
<keyword evidence="2 5" id="KW-0853">WD repeat</keyword>
<dbReference type="SMART" id="SM00320">
    <property type="entry name" value="WD40"/>
    <property type="match status" value="3"/>
</dbReference>
<dbReference type="PANTHER" id="PTHR19932">
    <property type="entry name" value="WD REPEAT AND HMG-BOX DNA BINDING PROTEIN"/>
    <property type="match status" value="1"/>
</dbReference>
<feature type="compositionally biased region" description="Low complexity" evidence="6">
    <location>
        <begin position="836"/>
        <end position="856"/>
    </location>
</feature>
<feature type="domain" description="WDHD1 first WD40" evidence="10">
    <location>
        <begin position="12"/>
        <end position="316"/>
    </location>
</feature>
<dbReference type="InterPro" id="IPR048591">
    <property type="entry name" value="WDHD1/CFT4_hel"/>
</dbReference>
<comment type="subcellular location">
    <subcellularLocation>
        <location evidence="1">Nucleus</location>
    </subcellularLocation>
</comment>
<accession>A0A6G0XJC8</accession>
<dbReference type="InterPro" id="IPR057646">
    <property type="entry name" value="WD40_WDHD1_1st"/>
</dbReference>
<evidence type="ECO:0000256" key="4">
    <source>
        <dbReference type="ARBA" id="ARBA00023242"/>
    </source>
</evidence>
<dbReference type="GO" id="GO:0003682">
    <property type="term" value="F:chromatin binding"/>
    <property type="evidence" value="ECO:0007669"/>
    <property type="project" value="TreeGrafter"/>
</dbReference>
<dbReference type="PROSITE" id="PS50294">
    <property type="entry name" value="WD_REPEATS_REGION"/>
    <property type="match status" value="1"/>
</dbReference>
<feature type="region of interest" description="Disordered" evidence="6">
    <location>
        <begin position="787"/>
        <end position="881"/>
    </location>
</feature>
<dbReference type="AlphaFoldDB" id="A0A6G0XJC8"/>
<feature type="repeat" description="WD" evidence="5">
    <location>
        <begin position="142"/>
        <end position="175"/>
    </location>
</feature>
<sequence>MSFRKVNAFSVHPPGAGDLDILPNGIAVTCGEDGYVCFTNVKELREIKSMRIVTDDGTVPSISVSATLSPDGTHRDVFVASSDNYLLNRYSLGAKATFEGCYLRCTEEIKHIASSKEYVAVVSEDLRSRVVVRANMERVLLLEGHKEPVKSVAIDPVEVYVATSAADNTVKIFNIADADGDTGEVNAAATIPFQYQQGANEEVLARIAWQPGTGALLAIPTRMNTVELYERGTWTLKAKMVFPSYDGVFNADVNVVAFSPNGYYLAAASMAKQIFVWDVATQECVCSYECDDNIIALSWLIDSNGFALLMSSGSIGYASDVIPASKEPPCNLKAAPPSIISAAPQPQVTPAAPTSTSAPPVDVPEDDDEMQVNAIKRSFGFDPDMSVLPADATIDDDDMDPTTQAAMDAPLLSSAVIPVATAQDSFQPGAVLQGPVVLLAWNLLGDIEALTSADQTPLIVLRFNDKSKRGFKFHDTYNLTIADFDDHGALFGGAAHDDIPAVVSYRAVDSWTNNSQWHVSLPDDQDVVCVSTGGSICAVATSKQFIHIYSVGGVLMSLFALPGRIVTMASHKSGRLAVVYAIGAVLHYSVYTVGPLAPRVNLRCQGILPVAKIEWLGFNEEGMLFCVQAATGVVLVLSDLVGHQWVPLVNPSHTHGPIFCVGVRDATVFFLPKILDQPLHLPRKHRPVLSTWSYDKVEDEGLWPAMKAAHDGWSDDTKIQLQAAADKAVLLRIKAACGADEVQKAFDLTSCLELEKSHTIAQQIAMHFGLRELHGRLLRLQAAAFPHDDEDDTHEPEPQIPRRSGPFGANRSREPIAVARPTSPPMAQTSAPVADSSAKPAPSTETAPEPTAKPTSGGFVNPFKKRSAGDDDSTDSRKRQR</sequence>
<dbReference type="VEuPathDB" id="FungiDB:AeMF1_010457"/>
<dbReference type="Pfam" id="PF12341">
    <property type="entry name" value="Mcl1_mid"/>
    <property type="match status" value="1"/>
</dbReference>
<organism evidence="11 12">
    <name type="scientific">Aphanomyces euteiches</name>
    <dbReference type="NCBI Taxonomy" id="100861"/>
    <lineage>
        <taxon>Eukaryota</taxon>
        <taxon>Sar</taxon>
        <taxon>Stramenopiles</taxon>
        <taxon>Oomycota</taxon>
        <taxon>Saprolegniomycetes</taxon>
        <taxon>Saprolegniales</taxon>
        <taxon>Verrucalvaceae</taxon>
        <taxon>Aphanomyces</taxon>
    </lineage>
</organism>
<evidence type="ECO:0000256" key="1">
    <source>
        <dbReference type="ARBA" id="ARBA00004123"/>
    </source>
</evidence>
<feature type="transmembrane region" description="Helical" evidence="7">
    <location>
        <begin position="545"/>
        <end position="565"/>
    </location>
</feature>
<feature type="domain" description="WDHD1/CFT4 helical bundle" evidence="9">
    <location>
        <begin position="712"/>
        <end position="782"/>
    </location>
</feature>
<dbReference type="SUPFAM" id="SSF50978">
    <property type="entry name" value="WD40 repeat-like"/>
    <property type="match status" value="1"/>
</dbReference>
<dbReference type="GO" id="GO:0006281">
    <property type="term" value="P:DNA repair"/>
    <property type="evidence" value="ECO:0007669"/>
    <property type="project" value="TreeGrafter"/>
</dbReference>
<dbReference type="InterPro" id="IPR036322">
    <property type="entry name" value="WD40_repeat_dom_sf"/>
</dbReference>
<dbReference type="GO" id="GO:0000278">
    <property type="term" value="P:mitotic cell cycle"/>
    <property type="evidence" value="ECO:0007669"/>
    <property type="project" value="TreeGrafter"/>
</dbReference>
<keyword evidence="7" id="KW-0472">Membrane</keyword>
<feature type="compositionally biased region" description="Low complexity" evidence="6">
    <location>
        <begin position="343"/>
        <end position="360"/>
    </location>
</feature>
<dbReference type="GO" id="GO:0006261">
    <property type="term" value="P:DNA-templated DNA replication"/>
    <property type="evidence" value="ECO:0007669"/>
    <property type="project" value="TreeGrafter"/>
</dbReference>
<dbReference type="PANTHER" id="PTHR19932:SF10">
    <property type="entry name" value="WD REPEAT AND HMG-BOX DNA-BINDING PROTEIN 1"/>
    <property type="match status" value="1"/>
</dbReference>
<gene>
    <name evidence="11" type="ORF">Ae201684_004199</name>
</gene>
<dbReference type="GO" id="GO:0043596">
    <property type="term" value="C:nuclear replication fork"/>
    <property type="evidence" value="ECO:0007669"/>
    <property type="project" value="TreeGrafter"/>
</dbReference>
<dbReference type="InterPro" id="IPR001680">
    <property type="entry name" value="WD40_rpt"/>
</dbReference>
<name>A0A6G0XJC8_9STRA</name>
<proteinExistence type="predicted"/>
<dbReference type="Proteomes" id="UP000481153">
    <property type="component" value="Unassembled WGS sequence"/>
</dbReference>
<dbReference type="Pfam" id="PF24817">
    <property type="entry name" value="WD40_WDHD1_1st"/>
    <property type="match status" value="1"/>
</dbReference>
<comment type="caution">
    <text evidence="11">The sequence shown here is derived from an EMBL/GenBank/DDBJ whole genome shotgun (WGS) entry which is preliminary data.</text>
</comment>
<dbReference type="Pfam" id="PF20946">
    <property type="entry name" value="Ctf4_C"/>
    <property type="match status" value="1"/>
</dbReference>
<feature type="transmembrane region" description="Helical" evidence="7">
    <location>
        <begin position="577"/>
        <end position="597"/>
    </location>
</feature>
<protein>
    <submittedName>
        <fullName evidence="11">Uncharacterized protein</fullName>
    </submittedName>
</protein>
<evidence type="ECO:0000256" key="7">
    <source>
        <dbReference type="SAM" id="Phobius"/>
    </source>
</evidence>
<dbReference type="Gene3D" id="2.130.10.10">
    <property type="entry name" value="YVTN repeat-like/Quinoprotein amine dehydrogenase"/>
    <property type="match status" value="2"/>
</dbReference>
<dbReference type="EMBL" id="VJMJ01000052">
    <property type="protein sequence ID" value="KAF0740465.1"/>
    <property type="molecule type" value="Genomic_DNA"/>
</dbReference>
<evidence type="ECO:0000256" key="2">
    <source>
        <dbReference type="ARBA" id="ARBA00022574"/>
    </source>
</evidence>
<feature type="domain" description="WDHD1/CFT4 second beta-propeller" evidence="8">
    <location>
        <begin position="425"/>
        <end position="689"/>
    </location>
</feature>
<keyword evidence="7" id="KW-1133">Transmembrane helix</keyword>
<evidence type="ECO:0000256" key="3">
    <source>
        <dbReference type="ARBA" id="ARBA00022737"/>
    </source>
</evidence>
<keyword evidence="3" id="KW-0677">Repeat</keyword>
<dbReference type="InterPro" id="IPR022100">
    <property type="entry name" value="WDHD1/CFT4_beta-prop_2nd"/>
</dbReference>
<keyword evidence="4" id="KW-0539">Nucleus</keyword>
<feature type="region of interest" description="Disordered" evidence="6">
    <location>
        <begin position="343"/>
        <end position="366"/>
    </location>
</feature>
<feature type="repeat" description="WD" evidence="5">
    <location>
        <begin position="253"/>
        <end position="287"/>
    </location>
</feature>
<evidence type="ECO:0000259" key="9">
    <source>
        <dbReference type="Pfam" id="PF20946"/>
    </source>
</evidence>
<evidence type="ECO:0000259" key="10">
    <source>
        <dbReference type="Pfam" id="PF24817"/>
    </source>
</evidence>
<evidence type="ECO:0000259" key="8">
    <source>
        <dbReference type="Pfam" id="PF12341"/>
    </source>
</evidence>
<evidence type="ECO:0000256" key="6">
    <source>
        <dbReference type="SAM" id="MobiDB-lite"/>
    </source>
</evidence>